<dbReference type="Gene3D" id="6.20.20.10">
    <property type="match status" value="1"/>
</dbReference>
<dbReference type="InterPro" id="IPR025463">
    <property type="entry name" value="DUF4314"/>
</dbReference>
<dbReference type="EMBL" id="JACHDO010000001">
    <property type="protein sequence ID" value="MBB5491369.1"/>
    <property type="molecule type" value="Genomic_DNA"/>
</dbReference>
<dbReference type="AlphaFoldDB" id="A0A840W3D3"/>
<accession>A0A840W3D3</accession>
<comment type="caution">
    <text evidence="2">The sequence shown here is derived from an EMBL/GenBank/DDBJ whole genome shotgun (WGS) entry which is preliminary data.</text>
</comment>
<gene>
    <name evidence="2" type="ORF">HNR07_002506</name>
</gene>
<evidence type="ECO:0000313" key="3">
    <source>
        <dbReference type="Proteomes" id="UP000579647"/>
    </source>
</evidence>
<reference evidence="2 3" key="1">
    <citation type="submission" date="2020-08" db="EMBL/GenBank/DDBJ databases">
        <title>Sequencing the genomes of 1000 actinobacteria strains.</title>
        <authorList>
            <person name="Klenk H.-P."/>
        </authorList>
    </citation>
    <scope>NUCLEOTIDE SEQUENCE [LARGE SCALE GENOMIC DNA]</scope>
    <source>
        <strain evidence="2 3">DSM 44598</strain>
    </source>
</reference>
<organism evidence="2 3">
    <name type="scientific">Nocardiopsis metallicus</name>
    <dbReference type="NCBI Taxonomy" id="179819"/>
    <lineage>
        <taxon>Bacteria</taxon>
        <taxon>Bacillati</taxon>
        <taxon>Actinomycetota</taxon>
        <taxon>Actinomycetes</taxon>
        <taxon>Streptosporangiales</taxon>
        <taxon>Nocardiopsidaceae</taxon>
        <taxon>Nocardiopsis</taxon>
    </lineage>
</organism>
<evidence type="ECO:0000259" key="1">
    <source>
        <dbReference type="Pfam" id="PF14192"/>
    </source>
</evidence>
<proteinExistence type="predicted"/>
<protein>
    <recommendedName>
        <fullName evidence="1">DUF4314 domain-containing protein</fullName>
    </recommendedName>
</protein>
<feature type="domain" description="DUF4314" evidence="1">
    <location>
        <begin position="8"/>
        <end position="56"/>
    </location>
</feature>
<keyword evidence="3" id="KW-1185">Reference proteome</keyword>
<dbReference type="Proteomes" id="UP000579647">
    <property type="component" value="Unassembled WGS sequence"/>
</dbReference>
<evidence type="ECO:0000313" key="2">
    <source>
        <dbReference type="EMBL" id="MBB5491369.1"/>
    </source>
</evidence>
<dbReference type="RefSeq" id="WP_184365070.1">
    <property type="nucleotide sequence ID" value="NZ_BAAAKM010000133.1"/>
</dbReference>
<sequence>MSPKLVRPGDRVRLIGIVTEDTRSLPVGTVGTVLSVHADAGQIHVDWDSGRGLSLLTTGPYEIVDDRPNCLNCKGTGRSERGWTGGSSPDGETCPDCRGTGVDATPYGVGYDHCPHCGVDWKQSHDSGCRTLH</sequence>
<dbReference type="Pfam" id="PF14192">
    <property type="entry name" value="DUF4314"/>
    <property type="match status" value="1"/>
</dbReference>
<name>A0A840W3D3_9ACTN</name>